<accession>A0A645I018</accession>
<comment type="caution">
    <text evidence="1">The sequence shown here is derived from an EMBL/GenBank/DDBJ whole genome shotgun (WGS) entry which is preliminary data.</text>
</comment>
<protein>
    <submittedName>
        <fullName evidence="1">Uncharacterized protein</fullName>
    </submittedName>
</protein>
<dbReference type="AlphaFoldDB" id="A0A645I018"/>
<dbReference type="EMBL" id="VSSQ01103914">
    <property type="protein sequence ID" value="MPN44641.1"/>
    <property type="molecule type" value="Genomic_DNA"/>
</dbReference>
<sequence length="41" mass="4363">MLIIESILQGECDPEKLAGLADGAIKASREDIVESLRGHLA</sequence>
<evidence type="ECO:0000313" key="1">
    <source>
        <dbReference type="EMBL" id="MPN44641.1"/>
    </source>
</evidence>
<organism evidence="1">
    <name type="scientific">bioreactor metagenome</name>
    <dbReference type="NCBI Taxonomy" id="1076179"/>
    <lineage>
        <taxon>unclassified sequences</taxon>
        <taxon>metagenomes</taxon>
        <taxon>ecological metagenomes</taxon>
    </lineage>
</organism>
<name>A0A645I018_9ZZZZ</name>
<reference evidence="1" key="1">
    <citation type="submission" date="2019-08" db="EMBL/GenBank/DDBJ databases">
        <authorList>
            <person name="Kucharzyk K."/>
            <person name="Murdoch R.W."/>
            <person name="Higgins S."/>
            <person name="Loffler F."/>
        </authorList>
    </citation>
    <scope>NUCLEOTIDE SEQUENCE</scope>
</reference>
<proteinExistence type="predicted"/>
<gene>
    <name evidence="1" type="ORF">SDC9_192206</name>
</gene>